<feature type="chain" id="PRO_5014980178" description="TPM domain-containing protein" evidence="3">
    <location>
        <begin position="22"/>
        <end position="244"/>
    </location>
</feature>
<evidence type="ECO:0000256" key="2">
    <source>
        <dbReference type="SAM" id="Phobius"/>
    </source>
</evidence>
<gene>
    <name evidence="5" type="ORF">COY32_03480</name>
</gene>
<proteinExistence type="predicted"/>
<dbReference type="EMBL" id="PFNL01000103">
    <property type="protein sequence ID" value="PIZ46327.1"/>
    <property type="molecule type" value="Genomic_DNA"/>
</dbReference>
<keyword evidence="2" id="KW-1133">Transmembrane helix</keyword>
<dbReference type="AlphaFoldDB" id="A0A2M7TIV5"/>
<feature type="signal peptide" evidence="3">
    <location>
        <begin position="1"/>
        <end position="21"/>
    </location>
</feature>
<dbReference type="PANTHER" id="PTHR30373">
    <property type="entry name" value="UPF0603 PROTEIN YGCG"/>
    <property type="match status" value="1"/>
</dbReference>
<keyword evidence="2" id="KW-0472">Membrane</keyword>
<reference evidence="6" key="1">
    <citation type="submission" date="2017-09" db="EMBL/GenBank/DDBJ databases">
        <title>Depth-based differentiation of microbial function through sediment-hosted aquifers and enrichment of novel symbionts in the deep terrestrial subsurface.</title>
        <authorList>
            <person name="Probst A.J."/>
            <person name="Ladd B."/>
            <person name="Jarett J.K."/>
            <person name="Geller-Mcgrath D.E."/>
            <person name="Sieber C.M.K."/>
            <person name="Emerson J.B."/>
            <person name="Anantharaman K."/>
            <person name="Thomas B.C."/>
            <person name="Malmstrom R."/>
            <person name="Stieglmeier M."/>
            <person name="Klingl A."/>
            <person name="Woyke T."/>
            <person name="Ryan C.M."/>
            <person name="Banfield J.F."/>
        </authorList>
    </citation>
    <scope>NUCLEOTIDE SEQUENCE [LARGE SCALE GENOMIC DNA]</scope>
</reference>
<feature type="region of interest" description="Disordered" evidence="1">
    <location>
        <begin position="214"/>
        <end position="244"/>
    </location>
</feature>
<organism evidence="5 6">
    <name type="scientific">candidate division WWE3 bacterium CG_4_10_14_0_2_um_filter_41_14</name>
    <dbReference type="NCBI Taxonomy" id="1975072"/>
    <lineage>
        <taxon>Bacteria</taxon>
        <taxon>Katanobacteria</taxon>
    </lineage>
</organism>
<accession>A0A2M7TIV5</accession>
<comment type="caution">
    <text evidence="5">The sequence shown here is derived from an EMBL/GenBank/DDBJ whole genome shotgun (WGS) entry which is preliminary data.</text>
</comment>
<sequence length="244" mass="25283">MKEKWLFILILILLAACTSPAGTALSDPVLPLLTNQTGWWVDTTSTLSPSTQAELEKLSQKVEISGFQLGGAIFNNSLSEPLDLATQFGNTNQLGSAEKDNGVAIVVILDKAGGSGDKPAIGVAVGSGLEGLLNDAKVGRFLDKTFVPARSAGEWDKGLVEFVSLVQRYLADPESEEFRDPPSQEISGWTLLGYLLLLILVLFLLAWLGGGETGDTSGSSSWSSSSSSGGSGGGGGFSGGGGSR</sequence>
<evidence type="ECO:0000313" key="6">
    <source>
        <dbReference type="Proteomes" id="UP000228920"/>
    </source>
</evidence>
<feature type="domain" description="TPM" evidence="4">
    <location>
        <begin position="41"/>
        <end position="168"/>
    </location>
</feature>
<evidence type="ECO:0000259" key="4">
    <source>
        <dbReference type="Pfam" id="PF04536"/>
    </source>
</evidence>
<feature type="transmembrane region" description="Helical" evidence="2">
    <location>
        <begin position="186"/>
        <end position="208"/>
    </location>
</feature>
<dbReference type="PANTHER" id="PTHR30373:SF2">
    <property type="entry name" value="UPF0603 PROTEIN YGCG"/>
    <property type="match status" value="1"/>
</dbReference>
<name>A0A2M7TIV5_UNCKA</name>
<dbReference type="Gene3D" id="3.10.310.50">
    <property type="match status" value="1"/>
</dbReference>
<evidence type="ECO:0000256" key="1">
    <source>
        <dbReference type="SAM" id="MobiDB-lite"/>
    </source>
</evidence>
<dbReference type="InterPro" id="IPR007621">
    <property type="entry name" value="TPM_dom"/>
</dbReference>
<keyword evidence="2" id="KW-0812">Transmembrane</keyword>
<protein>
    <recommendedName>
        <fullName evidence="4">TPM domain-containing protein</fullName>
    </recommendedName>
</protein>
<dbReference type="Pfam" id="PF04536">
    <property type="entry name" value="TPM_phosphatase"/>
    <property type="match status" value="1"/>
</dbReference>
<evidence type="ECO:0000256" key="3">
    <source>
        <dbReference type="SAM" id="SignalP"/>
    </source>
</evidence>
<feature type="compositionally biased region" description="Low complexity" evidence="1">
    <location>
        <begin position="214"/>
        <end position="228"/>
    </location>
</feature>
<dbReference type="PROSITE" id="PS51257">
    <property type="entry name" value="PROKAR_LIPOPROTEIN"/>
    <property type="match status" value="1"/>
</dbReference>
<dbReference type="Proteomes" id="UP000228920">
    <property type="component" value="Unassembled WGS sequence"/>
</dbReference>
<keyword evidence="3" id="KW-0732">Signal</keyword>
<evidence type="ECO:0000313" key="5">
    <source>
        <dbReference type="EMBL" id="PIZ46327.1"/>
    </source>
</evidence>
<feature type="compositionally biased region" description="Gly residues" evidence="1">
    <location>
        <begin position="229"/>
        <end position="244"/>
    </location>
</feature>